<protein>
    <submittedName>
        <fullName evidence="2">Uncharacterized protein</fullName>
    </submittedName>
</protein>
<sequence>MARRKNPDVPDGPEGSARRRPKGTWRRLVGRFLRPVGEALMVHGGVDMYLTAADGNRARLRSLDSGFRLMLRTDDDGPPPGHPERLRPDVPLTRQELLLLQDLLNEVPGRRG</sequence>
<accession>A0AAU2V9V4</accession>
<proteinExistence type="predicted"/>
<dbReference type="AlphaFoldDB" id="A0AAU2V9V4"/>
<dbReference type="InterPro" id="IPR045701">
    <property type="entry name" value="DUF6059"/>
</dbReference>
<feature type="region of interest" description="Disordered" evidence="1">
    <location>
        <begin position="1"/>
        <end position="22"/>
    </location>
</feature>
<evidence type="ECO:0000313" key="2">
    <source>
        <dbReference type="EMBL" id="WTW64092.1"/>
    </source>
</evidence>
<dbReference type="Pfam" id="PF19534">
    <property type="entry name" value="DUF6059"/>
    <property type="match status" value="1"/>
</dbReference>
<organism evidence="2">
    <name type="scientific">Streptomyces sp. NBC_00003</name>
    <dbReference type="NCBI Taxonomy" id="2903608"/>
    <lineage>
        <taxon>Bacteria</taxon>
        <taxon>Bacillati</taxon>
        <taxon>Actinomycetota</taxon>
        <taxon>Actinomycetes</taxon>
        <taxon>Kitasatosporales</taxon>
        <taxon>Streptomycetaceae</taxon>
        <taxon>Streptomyces</taxon>
    </lineage>
</organism>
<name>A0AAU2V9V4_9ACTN</name>
<dbReference type="EMBL" id="CP108318">
    <property type="protein sequence ID" value="WTW64092.1"/>
    <property type="molecule type" value="Genomic_DNA"/>
</dbReference>
<reference evidence="2" key="1">
    <citation type="submission" date="2022-10" db="EMBL/GenBank/DDBJ databases">
        <title>The complete genomes of actinobacterial strains from the NBC collection.</title>
        <authorList>
            <person name="Joergensen T.S."/>
            <person name="Alvarez Arevalo M."/>
            <person name="Sterndorff E.B."/>
            <person name="Faurdal D."/>
            <person name="Vuksanovic O."/>
            <person name="Mourched A.-S."/>
            <person name="Charusanti P."/>
            <person name="Shaw S."/>
            <person name="Blin K."/>
            <person name="Weber T."/>
        </authorList>
    </citation>
    <scope>NUCLEOTIDE SEQUENCE</scope>
    <source>
        <strain evidence="2">NBC_00003</strain>
    </source>
</reference>
<gene>
    <name evidence="2" type="ORF">OG549_27545</name>
</gene>
<evidence type="ECO:0000256" key="1">
    <source>
        <dbReference type="SAM" id="MobiDB-lite"/>
    </source>
</evidence>